<reference evidence="1" key="2">
    <citation type="submission" date="2021-04" db="EMBL/GenBank/DDBJ databases">
        <authorList>
            <person name="Gilroy R."/>
        </authorList>
    </citation>
    <scope>NUCLEOTIDE SEQUENCE</scope>
    <source>
        <strain evidence="1">CHK196-3914</strain>
    </source>
</reference>
<evidence type="ECO:0000313" key="2">
    <source>
        <dbReference type="Proteomes" id="UP000824116"/>
    </source>
</evidence>
<dbReference type="GO" id="GO:0003677">
    <property type="term" value="F:DNA binding"/>
    <property type="evidence" value="ECO:0007669"/>
    <property type="project" value="InterPro"/>
</dbReference>
<evidence type="ECO:0000313" key="1">
    <source>
        <dbReference type="EMBL" id="HIZ75348.1"/>
    </source>
</evidence>
<dbReference type="GO" id="GO:0003700">
    <property type="term" value="F:DNA-binding transcription factor activity"/>
    <property type="evidence" value="ECO:0007669"/>
    <property type="project" value="InterPro"/>
</dbReference>
<gene>
    <name evidence="1" type="ORF">H9723_08950</name>
</gene>
<organism evidence="1 2">
    <name type="scientific">Candidatus Mediterraneibacter stercoravium</name>
    <dbReference type="NCBI Taxonomy" id="2838685"/>
    <lineage>
        <taxon>Bacteria</taxon>
        <taxon>Bacillati</taxon>
        <taxon>Bacillota</taxon>
        <taxon>Clostridia</taxon>
        <taxon>Lachnospirales</taxon>
        <taxon>Lachnospiraceae</taxon>
        <taxon>Mediterraneibacter</taxon>
    </lineage>
</organism>
<accession>A0A9D2G9Y3</accession>
<sequence>MKYKDLTGLRIGKITVIEPTEHRIRNAVVWKCRCDCGNEIFVESRRLKPGAIYSCGCEKSPYEGVKDLTGLTFGKLTVLGKSGNKAKDGNPLWLCRCDCGNTVDVRQSNLQSGWTRSCGCQRDPKKNMHYTGGTCVEMLRPDLVYRTNTSGVRGVYYSSRRNKWIAQIMFRQKCYYLGGYDKIEDAAEARAAAEEKIFGDFLKWYEEAYPGKTERKKQAAETGI</sequence>
<name>A0A9D2G9Y3_9FIRM</name>
<dbReference type="EMBL" id="DXAY01000209">
    <property type="protein sequence ID" value="HIZ75348.1"/>
    <property type="molecule type" value="Genomic_DNA"/>
</dbReference>
<proteinExistence type="predicted"/>
<dbReference type="Proteomes" id="UP000824116">
    <property type="component" value="Unassembled WGS sequence"/>
</dbReference>
<evidence type="ECO:0008006" key="3">
    <source>
        <dbReference type="Google" id="ProtNLM"/>
    </source>
</evidence>
<protein>
    <recommendedName>
        <fullName evidence="3">AP2 domain protein</fullName>
    </recommendedName>
</protein>
<dbReference type="SUPFAM" id="SSF54171">
    <property type="entry name" value="DNA-binding domain"/>
    <property type="match status" value="1"/>
</dbReference>
<comment type="caution">
    <text evidence="1">The sequence shown here is derived from an EMBL/GenBank/DDBJ whole genome shotgun (WGS) entry which is preliminary data.</text>
</comment>
<dbReference type="InterPro" id="IPR036955">
    <property type="entry name" value="AP2/ERF_dom_sf"/>
</dbReference>
<dbReference type="Gene3D" id="3.30.730.10">
    <property type="entry name" value="AP2/ERF domain"/>
    <property type="match status" value="1"/>
</dbReference>
<reference evidence="1" key="1">
    <citation type="journal article" date="2021" name="PeerJ">
        <title>Extensive microbial diversity within the chicken gut microbiome revealed by metagenomics and culture.</title>
        <authorList>
            <person name="Gilroy R."/>
            <person name="Ravi A."/>
            <person name="Getino M."/>
            <person name="Pursley I."/>
            <person name="Horton D.L."/>
            <person name="Alikhan N.F."/>
            <person name="Baker D."/>
            <person name="Gharbi K."/>
            <person name="Hall N."/>
            <person name="Watson M."/>
            <person name="Adriaenssens E.M."/>
            <person name="Foster-Nyarko E."/>
            <person name="Jarju S."/>
            <person name="Secka A."/>
            <person name="Antonio M."/>
            <person name="Oren A."/>
            <person name="Chaudhuri R.R."/>
            <person name="La Ragione R."/>
            <person name="Hildebrand F."/>
            <person name="Pallen M.J."/>
        </authorList>
    </citation>
    <scope>NUCLEOTIDE SEQUENCE</scope>
    <source>
        <strain evidence="1">CHK196-3914</strain>
    </source>
</reference>
<dbReference type="InterPro" id="IPR016177">
    <property type="entry name" value="DNA-bd_dom_sf"/>
</dbReference>
<dbReference type="AlphaFoldDB" id="A0A9D2G9Y3"/>